<dbReference type="Proteomes" id="UP000012283">
    <property type="component" value="Unassembled WGS sequence"/>
</dbReference>
<proteinExistence type="predicted"/>
<evidence type="ECO:0008006" key="8">
    <source>
        <dbReference type="Google" id="ProtNLM"/>
    </source>
</evidence>
<dbReference type="STRING" id="1308866.J416_02701"/>
<dbReference type="PATRIC" id="fig|1308866.3.peg.549"/>
<keyword evidence="3 5" id="KW-1133">Transmembrane helix</keyword>
<keyword evidence="2 5" id="KW-0812">Transmembrane</keyword>
<comment type="caution">
    <text evidence="6">The sequence shown here is derived from an EMBL/GenBank/DDBJ whole genome shotgun (WGS) entry which is preliminary data.</text>
</comment>
<evidence type="ECO:0000313" key="7">
    <source>
        <dbReference type="Proteomes" id="UP000012283"/>
    </source>
</evidence>
<accession>N4WCI3</accession>
<sequence length="146" mass="15197">MEIQHVGGVFSILCMAIALGMDAFSVGLGMGMQALRLKRMFIIGITVGLFHVLMPFLGLVLGAFISHRLEGIAILAAGLLLCAIGVQMMLQTFQEKSSDILNPVGIGLFLFALSVSLDSFSVGLSLGLSGVATALPSFYSASAACV</sequence>
<evidence type="ECO:0000256" key="4">
    <source>
        <dbReference type="ARBA" id="ARBA00023136"/>
    </source>
</evidence>
<dbReference type="PANTHER" id="PTHR35529:SF1">
    <property type="entry name" value="MANGANESE EFFLUX PUMP MNTP-RELATED"/>
    <property type="match status" value="1"/>
</dbReference>
<organism evidence="6 7">
    <name type="scientific">Gracilibacillus halophilus YIM-C55.5</name>
    <dbReference type="NCBI Taxonomy" id="1308866"/>
    <lineage>
        <taxon>Bacteria</taxon>
        <taxon>Bacillati</taxon>
        <taxon>Bacillota</taxon>
        <taxon>Bacilli</taxon>
        <taxon>Bacillales</taxon>
        <taxon>Bacillaceae</taxon>
        <taxon>Gracilibacillus</taxon>
    </lineage>
</organism>
<feature type="transmembrane region" description="Helical" evidence="5">
    <location>
        <begin position="71"/>
        <end position="93"/>
    </location>
</feature>
<dbReference type="Pfam" id="PF02659">
    <property type="entry name" value="Mntp"/>
    <property type="match status" value="1"/>
</dbReference>
<keyword evidence="4 5" id="KW-0472">Membrane</keyword>
<keyword evidence="7" id="KW-1185">Reference proteome</keyword>
<feature type="transmembrane region" description="Helical" evidence="5">
    <location>
        <begin position="6"/>
        <end position="28"/>
    </location>
</feature>
<gene>
    <name evidence="6" type="ORF">J416_02701</name>
</gene>
<evidence type="ECO:0000256" key="3">
    <source>
        <dbReference type="ARBA" id="ARBA00022989"/>
    </source>
</evidence>
<dbReference type="eggNOG" id="COG1971">
    <property type="taxonomic scope" value="Bacteria"/>
</dbReference>
<dbReference type="InterPro" id="IPR003810">
    <property type="entry name" value="Mntp/YtaF"/>
</dbReference>
<protein>
    <recommendedName>
        <fullName evidence="8">Manganese efflux pump MntP</fullName>
    </recommendedName>
</protein>
<reference evidence="6 7" key="1">
    <citation type="submission" date="2013-03" db="EMBL/GenBank/DDBJ databases">
        <title>Draft genome sequence of Gracibacillus halophilus YIM-C55.5, a moderately halophilic and thermophilic organism from the Xiaochaidamu salt lake.</title>
        <authorList>
            <person name="Sugumar T."/>
            <person name="Polireddy D.R."/>
            <person name="Antony A."/>
            <person name="Madhava Y.R."/>
            <person name="Sivakumar N."/>
        </authorList>
    </citation>
    <scope>NUCLEOTIDE SEQUENCE [LARGE SCALE GENOMIC DNA]</scope>
    <source>
        <strain evidence="6 7">YIM-C55.5</strain>
    </source>
</reference>
<dbReference type="EMBL" id="APML01000009">
    <property type="protein sequence ID" value="ENH97983.1"/>
    <property type="molecule type" value="Genomic_DNA"/>
</dbReference>
<evidence type="ECO:0000256" key="1">
    <source>
        <dbReference type="ARBA" id="ARBA00022475"/>
    </source>
</evidence>
<dbReference type="AlphaFoldDB" id="N4WCI3"/>
<feature type="transmembrane region" description="Helical" evidence="5">
    <location>
        <begin position="40"/>
        <end position="65"/>
    </location>
</feature>
<name>N4WCI3_9BACI</name>
<evidence type="ECO:0000256" key="5">
    <source>
        <dbReference type="SAM" id="Phobius"/>
    </source>
</evidence>
<feature type="transmembrane region" description="Helical" evidence="5">
    <location>
        <begin position="100"/>
        <end position="117"/>
    </location>
</feature>
<keyword evidence="1" id="KW-1003">Cell membrane</keyword>
<evidence type="ECO:0000313" key="6">
    <source>
        <dbReference type="EMBL" id="ENH97983.1"/>
    </source>
</evidence>
<dbReference type="PANTHER" id="PTHR35529">
    <property type="entry name" value="MANGANESE EFFLUX PUMP MNTP-RELATED"/>
    <property type="match status" value="1"/>
</dbReference>
<evidence type="ECO:0000256" key="2">
    <source>
        <dbReference type="ARBA" id="ARBA00022692"/>
    </source>
</evidence>